<evidence type="ECO:0000259" key="2">
    <source>
        <dbReference type="SMART" id="SM00156"/>
    </source>
</evidence>
<reference evidence="3 4" key="1">
    <citation type="submission" date="2015-07" db="EMBL/GenBank/DDBJ databases">
        <title>High-quality genome of monoxenous trypanosomatid Leptomonas pyrrhocoris.</title>
        <authorList>
            <person name="Flegontov P."/>
            <person name="Butenko A."/>
            <person name="Firsov S."/>
            <person name="Vlcek C."/>
            <person name="Logacheva M.D."/>
            <person name="Field M."/>
            <person name="Filatov D."/>
            <person name="Flegontova O."/>
            <person name="Gerasimov E."/>
            <person name="Jackson A.P."/>
            <person name="Kelly S."/>
            <person name="Opperdoes F."/>
            <person name="O'Reilly A."/>
            <person name="Votypka J."/>
            <person name="Yurchenko V."/>
            <person name="Lukes J."/>
        </authorList>
    </citation>
    <scope>NUCLEOTIDE SEQUENCE [LARGE SCALE GENOMIC DNA]</scope>
    <source>
        <strain evidence="3">H10</strain>
    </source>
</reference>
<dbReference type="RefSeq" id="XP_015658580.1">
    <property type="nucleotide sequence ID" value="XM_015803064.1"/>
</dbReference>
<protein>
    <submittedName>
        <fullName evidence="3">Putative Serine/threonine protein phosphatase</fullName>
    </submittedName>
</protein>
<dbReference type="VEuPathDB" id="TriTrypDB:LpyrH10_09_2300"/>
<keyword evidence="4" id="KW-1185">Reference proteome</keyword>
<gene>
    <name evidence="3" type="ORF">ABB37_05130</name>
</gene>
<organism evidence="3 4">
    <name type="scientific">Leptomonas pyrrhocoris</name>
    <name type="common">Firebug parasite</name>
    <dbReference type="NCBI Taxonomy" id="157538"/>
    <lineage>
        <taxon>Eukaryota</taxon>
        <taxon>Discoba</taxon>
        <taxon>Euglenozoa</taxon>
        <taxon>Kinetoplastea</taxon>
        <taxon>Metakinetoplastina</taxon>
        <taxon>Trypanosomatida</taxon>
        <taxon>Trypanosomatidae</taxon>
        <taxon>Leishmaniinae</taxon>
        <taxon>Leptomonas</taxon>
    </lineage>
</organism>
<dbReference type="PRINTS" id="PR00114">
    <property type="entry name" value="STPHPHTASE"/>
</dbReference>
<dbReference type="SUPFAM" id="SSF56300">
    <property type="entry name" value="Metallo-dependent phosphatases"/>
    <property type="match status" value="1"/>
</dbReference>
<dbReference type="InterPro" id="IPR004843">
    <property type="entry name" value="Calcineurin-like_PHP"/>
</dbReference>
<sequence length="407" mass="45167">MSQFGDSHSATPAIQMRGSPPTSSGEFGEEKLSLESIMQRFLCEESLSLECATEVVQQAALVLRTEPNTLSINGDVAIVGDIQGQYYDLIKIFASWGSPRTTKYLFLGNYIGNGGFNLECVLFLLAAKAACPQFVYLIRGSNESKLMADVLHLGDECQKKYGKNLFTLLLSAFNCLPLAAVVLDKYFCVHSGLSPDVSHISDIALIHRFRHIPTRGAMCDLVWSEPDWDTDNLQYNNVEESSGETYVPRVGSFETRPLFIKNKQRGFSYVFNFACAKRFASANNLLCIVRSHEVQELGFKLYRPHPNHLFPCLISIFSAPNYCSSFGNKGAVLVLSKESVNFKQFEPSPHPCVLQGRNAFSWSLPFLESNLMSIFLSLLSRPDNDLTADDGSEKDSNNSEAIDAPST</sequence>
<feature type="domain" description="Serine/threonine specific protein phosphatases" evidence="2">
    <location>
        <begin position="47"/>
        <end position="349"/>
    </location>
</feature>
<feature type="region of interest" description="Disordered" evidence="1">
    <location>
        <begin position="386"/>
        <end position="407"/>
    </location>
</feature>
<dbReference type="Pfam" id="PF00149">
    <property type="entry name" value="Metallophos"/>
    <property type="match status" value="1"/>
</dbReference>
<feature type="region of interest" description="Disordered" evidence="1">
    <location>
        <begin position="1"/>
        <end position="27"/>
    </location>
</feature>
<dbReference type="GO" id="GO:0097720">
    <property type="term" value="P:calcineurin-mediated signaling"/>
    <property type="evidence" value="ECO:0007669"/>
    <property type="project" value="InterPro"/>
</dbReference>
<evidence type="ECO:0000313" key="4">
    <source>
        <dbReference type="Proteomes" id="UP000037923"/>
    </source>
</evidence>
<dbReference type="InterPro" id="IPR006186">
    <property type="entry name" value="Ser/Thr-sp_prot-phosphatase"/>
</dbReference>
<dbReference type="Gene3D" id="3.60.21.10">
    <property type="match status" value="1"/>
</dbReference>
<comment type="caution">
    <text evidence="3">The sequence shown here is derived from an EMBL/GenBank/DDBJ whole genome shotgun (WGS) entry which is preliminary data.</text>
</comment>
<dbReference type="Proteomes" id="UP000037923">
    <property type="component" value="Unassembled WGS sequence"/>
</dbReference>
<evidence type="ECO:0000256" key="1">
    <source>
        <dbReference type="SAM" id="MobiDB-lite"/>
    </source>
</evidence>
<dbReference type="EMBL" id="LGTL01000009">
    <property type="protein sequence ID" value="KPA80141.1"/>
    <property type="molecule type" value="Genomic_DNA"/>
</dbReference>
<dbReference type="OrthoDB" id="5593063at2759"/>
<accession>A0A0N0DVC4</accession>
<name>A0A0N0DVC4_LEPPY</name>
<evidence type="ECO:0000313" key="3">
    <source>
        <dbReference type="EMBL" id="KPA80141.1"/>
    </source>
</evidence>
<dbReference type="GO" id="GO:0033192">
    <property type="term" value="F:calmodulin-dependent protein phosphatase activity"/>
    <property type="evidence" value="ECO:0007669"/>
    <property type="project" value="InterPro"/>
</dbReference>
<dbReference type="OMA" id="FACAKRF"/>
<dbReference type="PANTHER" id="PTHR45673">
    <property type="entry name" value="SERINE/THREONINE-PROTEIN PHOSPHATASE 2B CATALYTIC SUBUNIT 1-RELATED"/>
    <property type="match status" value="1"/>
</dbReference>
<feature type="compositionally biased region" description="Polar residues" evidence="1">
    <location>
        <begin position="1"/>
        <end position="12"/>
    </location>
</feature>
<dbReference type="AlphaFoldDB" id="A0A0N0DVC4"/>
<proteinExistence type="predicted"/>
<dbReference type="InterPro" id="IPR029052">
    <property type="entry name" value="Metallo-depent_PP-like"/>
</dbReference>
<dbReference type="InterPro" id="IPR043360">
    <property type="entry name" value="PP2B"/>
</dbReference>
<dbReference type="GeneID" id="26905421"/>
<dbReference type="SMART" id="SM00156">
    <property type="entry name" value="PP2Ac"/>
    <property type="match status" value="1"/>
</dbReference>